<protein>
    <submittedName>
        <fullName evidence="2">Uncharacterized protein</fullName>
    </submittedName>
</protein>
<dbReference type="Proteomes" id="UP000824469">
    <property type="component" value="Unassembled WGS sequence"/>
</dbReference>
<feature type="non-terminal residue" evidence="2">
    <location>
        <position position="1"/>
    </location>
</feature>
<evidence type="ECO:0000313" key="2">
    <source>
        <dbReference type="EMBL" id="KAH9308093.1"/>
    </source>
</evidence>
<keyword evidence="1" id="KW-0472">Membrane</keyword>
<dbReference type="AlphaFoldDB" id="A0AA38FR84"/>
<reference evidence="2 3" key="1">
    <citation type="journal article" date="2021" name="Nat. Plants">
        <title>The Taxus genome provides insights into paclitaxel biosynthesis.</title>
        <authorList>
            <person name="Xiong X."/>
            <person name="Gou J."/>
            <person name="Liao Q."/>
            <person name="Li Y."/>
            <person name="Zhou Q."/>
            <person name="Bi G."/>
            <person name="Li C."/>
            <person name="Du R."/>
            <person name="Wang X."/>
            <person name="Sun T."/>
            <person name="Guo L."/>
            <person name="Liang H."/>
            <person name="Lu P."/>
            <person name="Wu Y."/>
            <person name="Zhang Z."/>
            <person name="Ro D.K."/>
            <person name="Shang Y."/>
            <person name="Huang S."/>
            <person name="Yan J."/>
        </authorList>
    </citation>
    <scope>NUCLEOTIDE SEQUENCE [LARGE SCALE GENOMIC DNA]</scope>
    <source>
        <strain evidence="2">Ta-2019</strain>
    </source>
</reference>
<evidence type="ECO:0000256" key="1">
    <source>
        <dbReference type="SAM" id="Phobius"/>
    </source>
</evidence>
<keyword evidence="1" id="KW-0812">Transmembrane</keyword>
<sequence>MPFQTPRPREKEKEGVLDALRHAGYAGGALNCSRPRVKLTGRLGTKLQARYQAPFLIPLAPGRICYKEAKKRMESVKIRELRSQAKIVGTAVCVGGAMVMTLYKVTLAIERRPAAWVMEWDMNLAAAVYS</sequence>
<dbReference type="EMBL" id="JAHRHJ020000007">
    <property type="protein sequence ID" value="KAH9308093.1"/>
    <property type="molecule type" value="Genomic_DNA"/>
</dbReference>
<organism evidence="2 3">
    <name type="scientific">Taxus chinensis</name>
    <name type="common">Chinese yew</name>
    <name type="synonym">Taxus wallichiana var. chinensis</name>
    <dbReference type="NCBI Taxonomy" id="29808"/>
    <lineage>
        <taxon>Eukaryota</taxon>
        <taxon>Viridiplantae</taxon>
        <taxon>Streptophyta</taxon>
        <taxon>Embryophyta</taxon>
        <taxon>Tracheophyta</taxon>
        <taxon>Spermatophyta</taxon>
        <taxon>Pinopsida</taxon>
        <taxon>Pinidae</taxon>
        <taxon>Conifers II</taxon>
        <taxon>Cupressales</taxon>
        <taxon>Taxaceae</taxon>
        <taxon>Taxus</taxon>
    </lineage>
</organism>
<keyword evidence="3" id="KW-1185">Reference proteome</keyword>
<accession>A0AA38FR84</accession>
<comment type="caution">
    <text evidence="2">The sequence shown here is derived from an EMBL/GenBank/DDBJ whole genome shotgun (WGS) entry which is preliminary data.</text>
</comment>
<feature type="transmembrane region" description="Helical" evidence="1">
    <location>
        <begin position="87"/>
        <end position="109"/>
    </location>
</feature>
<name>A0AA38FR84_TAXCH</name>
<evidence type="ECO:0000313" key="3">
    <source>
        <dbReference type="Proteomes" id="UP000824469"/>
    </source>
</evidence>
<proteinExistence type="predicted"/>
<gene>
    <name evidence="2" type="ORF">KI387_036004</name>
</gene>
<keyword evidence="1" id="KW-1133">Transmembrane helix</keyword>